<dbReference type="InterPro" id="IPR011009">
    <property type="entry name" value="Kinase-like_dom_sf"/>
</dbReference>
<dbReference type="SUPFAM" id="SSF56112">
    <property type="entry name" value="Protein kinase-like (PK-like)"/>
    <property type="match status" value="1"/>
</dbReference>
<dbReference type="EMBL" id="DWZH01000017">
    <property type="protein sequence ID" value="HJB09332.1"/>
    <property type="molecule type" value="Genomic_DNA"/>
</dbReference>
<dbReference type="Pfam" id="PF01636">
    <property type="entry name" value="APH"/>
    <property type="match status" value="1"/>
</dbReference>
<accession>A0A9D2LB10</accession>
<sequence>MILSHSPVSETFRERIEAALAGAYGIQVEALDRLHAGTATDNLQVRATDGQEWFVKLHATHSELDAAGEAIALAEFVRGGGVPVPMLRRTLEGDPLAQDSAGGLSVWEFLGDARTAESGIHGAATAIGTAIGRMHELLSRHPAARPRLRPARDVIDLPAALDRCDQLLGTYRNERLEDPDQLWALEALARRREVLPEIAEALAGLPALTTQVVHGDLAAPNVLLRGDEFAAVIDFQPPSSGYVSWEVARIAYDPRTVVSDPSWQEAAGELLEAYRHANPLMRADDLHSALVVGAAYVLASTYPLVTILSEPEQADDTLRSYGRARHDAALAMLERVRA</sequence>
<dbReference type="Proteomes" id="UP000823823">
    <property type="component" value="Unassembled WGS sequence"/>
</dbReference>
<gene>
    <name evidence="2" type="ORF">H9786_02190</name>
</gene>
<evidence type="ECO:0000313" key="2">
    <source>
        <dbReference type="EMBL" id="HJB09332.1"/>
    </source>
</evidence>
<dbReference type="AlphaFoldDB" id="A0A9D2LB10"/>
<reference evidence="2" key="1">
    <citation type="journal article" date="2021" name="PeerJ">
        <title>Extensive microbial diversity within the chicken gut microbiome revealed by metagenomics and culture.</title>
        <authorList>
            <person name="Gilroy R."/>
            <person name="Ravi A."/>
            <person name="Getino M."/>
            <person name="Pursley I."/>
            <person name="Horton D.L."/>
            <person name="Alikhan N.F."/>
            <person name="Baker D."/>
            <person name="Gharbi K."/>
            <person name="Hall N."/>
            <person name="Watson M."/>
            <person name="Adriaenssens E.M."/>
            <person name="Foster-Nyarko E."/>
            <person name="Jarju S."/>
            <person name="Secka A."/>
            <person name="Antonio M."/>
            <person name="Oren A."/>
            <person name="Chaudhuri R.R."/>
            <person name="La Ragione R."/>
            <person name="Hildebrand F."/>
            <person name="Pallen M.J."/>
        </authorList>
    </citation>
    <scope>NUCLEOTIDE SEQUENCE</scope>
    <source>
        <strain evidence="2">ChiHjej13B12-24818</strain>
    </source>
</reference>
<evidence type="ECO:0000313" key="3">
    <source>
        <dbReference type="Proteomes" id="UP000823823"/>
    </source>
</evidence>
<name>A0A9D2LB10_9MICO</name>
<dbReference type="Gene3D" id="3.30.200.20">
    <property type="entry name" value="Phosphorylase Kinase, domain 1"/>
    <property type="match status" value="1"/>
</dbReference>
<reference evidence="2" key="2">
    <citation type="submission" date="2021-04" db="EMBL/GenBank/DDBJ databases">
        <authorList>
            <person name="Gilroy R."/>
        </authorList>
    </citation>
    <scope>NUCLEOTIDE SEQUENCE</scope>
    <source>
        <strain evidence="2">ChiHjej13B12-24818</strain>
    </source>
</reference>
<dbReference type="Gene3D" id="3.90.1200.10">
    <property type="match status" value="1"/>
</dbReference>
<comment type="caution">
    <text evidence="2">The sequence shown here is derived from an EMBL/GenBank/DDBJ whole genome shotgun (WGS) entry which is preliminary data.</text>
</comment>
<protein>
    <submittedName>
        <fullName evidence="2">Phosphotransferase</fullName>
    </submittedName>
</protein>
<dbReference type="InterPro" id="IPR002575">
    <property type="entry name" value="Aminoglycoside_PTrfase"/>
</dbReference>
<organism evidence="2 3">
    <name type="scientific">Candidatus Brachybacterium merdavium</name>
    <dbReference type="NCBI Taxonomy" id="2838513"/>
    <lineage>
        <taxon>Bacteria</taxon>
        <taxon>Bacillati</taxon>
        <taxon>Actinomycetota</taxon>
        <taxon>Actinomycetes</taxon>
        <taxon>Micrococcales</taxon>
        <taxon>Dermabacteraceae</taxon>
        <taxon>Brachybacterium</taxon>
    </lineage>
</organism>
<feature type="domain" description="Aminoglycoside phosphotransferase" evidence="1">
    <location>
        <begin position="34"/>
        <end position="275"/>
    </location>
</feature>
<proteinExistence type="predicted"/>
<evidence type="ECO:0000259" key="1">
    <source>
        <dbReference type="Pfam" id="PF01636"/>
    </source>
</evidence>